<dbReference type="STRING" id="1009370.ALO_20087"/>
<keyword evidence="5" id="KW-0812">Transmembrane</keyword>
<dbReference type="GO" id="GO:0015562">
    <property type="term" value="F:efflux transmembrane transporter activity"/>
    <property type="evidence" value="ECO:0007669"/>
    <property type="project" value="InterPro"/>
</dbReference>
<evidence type="ECO:0000256" key="1">
    <source>
        <dbReference type="ARBA" id="ARBA00004442"/>
    </source>
</evidence>
<comment type="subcellular location">
    <subcellularLocation>
        <location evidence="1">Cell outer membrane</location>
    </subcellularLocation>
</comment>
<keyword evidence="4" id="KW-1134">Transmembrane beta strand</keyword>
<keyword evidence="6" id="KW-0472">Membrane</keyword>
<dbReference type="SUPFAM" id="SSF56954">
    <property type="entry name" value="Outer membrane efflux proteins (OEP)"/>
    <property type="match status" value="1"/>
</dbReference>
<dbReference type="Gene3D" id="1.20.1600.10">
    <property type="entry name" value="Outer membrane efflux proteins (OEP)"/>
    <property type="match status" value="1"/>
</dbReference>
<dbReference type="GO" id="GO:0015288">
    <property type="term" value="F:porin activity"/>
    <property type="evidence" value="ECO:0007669"/>
    <property type="project" value="TreeGrafter"/>
</dbReference>
<dbReference type="eggNOG" id="COG1538">
    <property type="taxonomic scope" value="Bacteria"/>
</dbReference>
<accession>F7NPH2</accession>
<evidence type="ECO:0000313" key="9">
    <source>
        <dbReference type="Proteomes" id="UP000003240"/>
    </source>
</evidence>
<dbReference type="PANTHER" id="PTHR30026">
    <property type="entry name" value="OUTER MEMBRANE PROTEIN TOLC"/>
    <property type="match status" value="1"/>
</dbReference>
<comment type="caution">
    <text evidence="8">The sequence shown here is derived from an EMBL/GenBank/DDBJ whole genome shotgun (WGS) entry which is preliminary data.</text>
</comment>
<dbReference type="EMBL" id="AFGF01000243">
    <property type="protein sequence ID" value="EGO62052.1"/>
    <property type="molecule type" value="Genomic_DNA"/>
</dbReference>
<keyword evidence="3" id="KW-0813">Transport</keyword>
<sequence length="241" mass="26670">MLQTKVRLANAENDLLTAQNDYDLAVYSLNKTMGLPLRSEITLTEPLAYQKHALTLDDVMAYGLAHRPEIARQQANIKQEKAQVNIARSGQHPQITLTGTMAWDDGDFAGTENRDWTAMLVTQWNLFDAGNTKAKIRQAQSGEFAAKKKAQQIQDNISLEISDAYLRLKEAEKRISANLVAVEEASLNFAIAQKAYSAGVGTNLDVMDAELALNQTKTNYTNALFDYNISKARLDKATGSE</sequence>
<comment type="similarity">
    <text evidence="2">Belongs to the outer membrane factor (OMF) (TC 1.B.17) family.</text>
</comment>
<dbReference type="InterPro" id="IPR051906">
    <property type="entry name" value="TolC-like"/>
</dbReference>
<evidence type="ECO:0000256" key="3">
    <source>
        <dbReference type="ARBA" id="ARBA00022448"/>
    </source>
</evidence>
<proteinExistence type="inferred from homology"/>
<protein>
    <submittedName>
        <fullName evidence="8">Outer membrane efflux protein</fullName>
    </submittedName>
</protein>
<gene>
    <name evidence="8" type="ORF">ALO_20087</name>
</gene>
<name>F7NPH2_9FIRM</name>
<evidence type="ECO:0000256" key="5">
    <source>
        <dbReference type="ARBA" id="ARBA00022692"/>
    </source>
</evidence>
<evidence type="ECO:0000256" key="6">
    <source>
        <dbReference type="ARBA" id="ARBA00023136"/>
    </source>
</evidence>
<reference evidence="8 9" key="1">
    <citation type="journal article" date="2011" name="EMBO J.">
        <title>Structural diversity of bacterial flagellar motors.</title>
        <authorList>
            <person name="Chen S."/>
            <person name="Beeby M."/>
            <person name="Murphy G.E."/>
            <person name="Leadbetter J.R."/>
            <person name="Hendrixson D.R."/>
            <person name="Briegel A."/>
            <person name="Li Z."/>
            <person name="Shi J."/>
            <person name="Tocheva E.I."/>
            <person name="Muller A."/>
            <person name="Dobro M.J."/>
            <person name="Jensen G.J."/>
        </authorList>
    </citation>
    <scope>NUCLEOTIDE SEQUENCE [LARGE SCALE GENOMIC DNA]</scope>
    <source>
        <strain evidence="8 9">DSM 6540</strain>
    </source>
</reference>
<dbReference type="InterPro" id="IPR003423">
    <property type="entry name" value="OMP_efflux"/>
</dbReference>
<dbReference type="AlphaFoldDB" id="F7NPH2"/>
<dbReference type="Proteomes" id="UP000003240">
    <property type="component" value="Unassembled WGS sequence"/>
</dbReference>
<dbReference type="Pfam" id="PF02321">
    <property type="entry name" value="OEP"/>
    <property type="match status" value="1"/>
</dbReference>
<dbReference type="PANTHER" id="PTHR30026:SF20">
    <property type="entry name" value="OUTER MEMBRANE PROTEIN TOLC"/>
    <property type="match status" value="1"/>
</dbReference>
<keyword evidence="7" id="KW-0998">Cell outer membrane</keyword>
<evidence type="ECO:0000313" key="8">
    <source>
        <dbReference type="EMBL" id="EGO62052.1"/>
    </source>
</evidence>
<evidence type="ECO:0000256" key="2">
    <source>
        <dbReference type="ARBA" id="ARBA00007613"/>
    </source>
</evidence>
<organism evidence="8 9">
    <name type="scientific">Acetonema longum DSM 6540</name>
    <dbReference type="NCBI Taxonomy" id="1009370"/>
    <lineage>
        <taxon>Bacteria</taxon>
        <taxon>Bacillati</taxon>
        <taxon>Bacillota</taxon>
        <taxon>Negativicutes</taxon>
        <taxon>Acetonemataceae</taxon>
        <taxon>Acetonema</taxon>
    </lineage>
</organism>
<dbReference type="GO" id="GO:0009279">
    <property type="term" value="C:cell outer membrane"/>
    <property type="evidence" value="ECO:0007669"/>
    <property type="project" value="UniProtKB-SubCell"/>
</dbReference>
<dbReference type="GO" id="GO:1990281">
    <property type="term" value="C:efflux pump complex"/>
    <property type="evidence" value="ECO:0007669"/>
    <property type="project" value="TreeGrafter"/>
</dbReference>
<keyword evidence="9" id="KW-1185">Reference proteome</keyword>
<evidence type="ECO:0000256" key="4">
    <source>
        <dbReference type="ARBA" id="ARBA00022452"/>
    </source>
</evidence>
<evidence type="ECO:0000256" key="7">
    <source>
        <dbReference type="ARBA" id="ARBA00023237"/>
    </source>
</evidence>